<dbReference type="RefSeq" id="WP_354661101.1">
    <property type="nucleotide sequence ID" value="NZ_JBEXAC010000002.1"/>
</dbReference>
<evidence type="ECO:0000256" key="1">
    <source>
        <dbReference type="ARBA" id="ARBA00004370"/>
    </source>
</evidence>
<keyword evidence="9" id="KW-1185">Reference proteome</keyword>
<protein>
    <submittedName>
        <fullName evidence="8">BamA/TamA family outer membrane protein</fullName>
    </submittedName>
</protein>
<evidence type="ECO:0000256" key="5">
    <source>
        <dbReference type="SAM" id="SignalP"/>
    </source>
</evidence>
<evidence type="ECO:0000259" key="6">
    <source>
        <dbReference type="Pfam" id="PF00149"/>
    </source>
</evidence>
<dbReference type="InterPro" id="IPR000184">
    <property type="entry name" value="Bac_surfAg_D15"/>
</dbReference>
<feature type="chain" id="PRO_5047026106" evidence="5">
    <location>
        <begin position="23"/>
        <end position="1219"/>
    </location>
</feature>
<dbReference type="InterPro" id="IPR004843">
    <property type="entry name" value="Calcineurin-like_PHP"/>
</dbReference>
<accession>A0ABV2T607</accession>
<dbReference type="Pfam" id="PF00149">
    <property type="entry name" value="Metallophos"/>
    <property type="match status" value="1"/>
</dbReference>
<comment type="caution">
    <text evidence="8">The sequence shown here is derived from an EMBL/GenBank/DDBJ whole genome shotgun (WGS) entry which is preliminary data.</text>
</comment>
<evidence type="ECO:0000259" key="7">
    <source>
        <dbReference type="Pfam" id="PF01103"/>
    </source>
</evidence>
<evidence type="ECO:0000313" key="8">
    <source>
        <dbReference type="EMBL" id="MET6998456.1"/>
    </source>
</evidence>
<feature type="domain" description="Calcineurin-like phosphoesterase" evidence="6">
    <location>
        <begin position="30"/>
        <end position="297"/>
    </location>
</feature>
<dbReference type="InterPro" id="IPR029052">
    <property type="entry name" value="Metallo-depent_PP-like"/>
</dbReference>
<dbReference type="Gene3D" id="2.40.160.50">
    <property type="entry name" value="membrane protein fhac: a member of the omp85/tpsb transporter family"/>
    <property type="match status" value="1"/>
</dbReference>
<dbReference type="Proteomes" id="UP001549749">
    <property type="component" value="Unassembled WGS sequence"/>
</dbReference>
<feature type="domain" description="Bacterial surface antigen (D15)" evidence="7">
    <location>
        <begin position="967"/>
        <end position="1187"/>
    </location>
</feature>
<reference evidence="8 9" key="1">
    <citation type="submission" date="2024-06" db="EMBL/GenBank/DDBJ databases">
        <title>Chitinophaga defluvii sp. nov., isolated from municipal sewage.</title>
        <authorList>
            <person name="Zhang L."/>
        </authorList>
    </citation>
    <scope>NUCLEOTIDE SEQUENCE [LARGE SCALE GENOMIC DNA]</scope>
    <source>
        <strain evidence="8 9">H8</strain>
    </source>
</reference>
<comment type="subcellular location">
    <subcellularLocation>
        <location evidence="1">Membrane</location>
    </subcellularLocation>
</comment>
<proteinExistence type="predicted"/>
<keyword evidence="4" id="KW-0472">Membrane</keyword>
<dbReference type="EMBL" id="JBEXAC010000002">
    <property type="protein sequence ID" value="MET6998456.1"/>
    <property type="molecule type" value="Genomic_DNA"/>
</dbReference>
<keyword evidence="2 5" id="KW-0732">Signal</keyword>
<dbReference type="InterPro" id="IPR051558">
    <property type="entry name" value="Metallophosphoesterase_PAP"/>
</dbReference>
<evidence type="ECO:0000256" key="2">
    <source>
        <dbReference type="ARBA" id="ARBA00022729"/>
    </source>
</evidence>
<dbReference type="Pfam" id="PF01103">
    <property type="entry name" value="Omp85"/>
    <property type="match status" value="1"/>
</dbReference>
<dbReference type="PANTHER" id="PTHR10161:SF14">
    <property type="entry name" value="TARTRATE-RESISTANT ACID PHOSPHATASE TYPE 5"/>
    <property type="match status" value="1"/>
</dbReference>
<feature type="signal peptide" evidence="5">
    <location>
        <begin position="1"/>
        <end position="22"/>
    </location>
</feature>
<gene>
    <name evidence="8" type="ORF">ABR189_13805</name>
</gene>
<name>A0ABV2T607_9BACT</name>
<dbReference type="PANTHER" id="PTHR10161">
    <property type="entry name" value="TARTRATE-RESISTANT ACID PHOSPHATASE TYPE 5"/>
    <property type="match status" value="1"/>
</dbReference>
<organism evidence="8 9">
    <name type="scientific">Chitinophaga defluvii</name>
    <dbReference type="NCBI Taxonomy" id="3163343"/>
    <lineage>
        <taxon>Bacteria</taxon>
        <taxon>Pseudomonadati</taxon>
        <taxon>Bacteroidota</taxon>
        <taxon>Chitinophagia</taxon>
        <taxon>Chitinophagales</taxon>
        <taxon>Chitinophagaceae</taxon>
        <taxon>Chitinophaga</taxon>
    </lineage>
</organism>
<dbReference type="SUPFAM" id="SSF56300">
    <property type="entry name" value="Metallo-dependent phosphatases"/>
    <property type="match status" value="1"/>
</dbReference>
<evidence type="ECO:0000256" key="3">
    <source>
        <dbReference type="ARBA" id="ARBA00022801"/>
    </source>
</evidence>
<evidence type="ECO:0000313" key="9">
    <source>
        <dbReference type="Proteomes" id="UP001549749"/>
    </source>
</evidence>
<dbReference type="Gene3D" id="3.60.21.10">
    <property type="match status" value="2"/>
</dbReference>
<keyword evidence="3" id="KW-0378">Hydrolase</keyword>
<sequence length="1219" mass="137469">MKGFIAACTLIWICCSGNMAQAQTPKVVQRIILIGDAGELHADGKNPVIDAVRKAYNLQEGKNTILFLGDNVYPKGLPDPTVPEYEKAREILDYQANLLRGTNANGIFIPGNHDWEKSKPNGWKTIRNQQEYIDSLQLPNVQFLPKEGCPGPIAVPLDDNITLIIMDSEWWVFPYAKPGAESDCDCKNKEEVVAAIADLVSRNRNKLIIFATHHPFRSYGIHGGYYTIKQHIFPLTDLKRNLYVPLPVIGSIYPIARGVFGTPEDLPHPLYQQMVKEVEDVLKENGPAIFVSGHDHSLQFIQDDNNHYIVSGSGSKDTRVKKGAKSLFASQLNGFTVLEEMEDSTVRVQFFAGDNLQQPLFSKNLLRIPDLVRQQNTGFASAGSLPAYVKTRPDSQYNRVGHFHRFLLGDNYRSVWDAPVNFPVLDLQKEKGGFKILQRGGGQQTRSLRLADSTGKEYALRSLKKYPEAAVPEALRETIAKDVVQDQISASIPYGALVVASLADAAGVPHADVSFVYLPKDTSLGIYARDFGNDVYLLEDREPVVGKNNKTYNTLKMLKRIQADNDEQVHQPSVLNARLLDLFVMDWDRHDDQWRWYMVEKKKKRTYYPIPRDRDQAFFINGGLIPHLASRRWLMPKIQGFSEKIRDVNGFNFNGRYFDRSFLNGLDAAEWKKQSEAFLQRMTDSVLEAAVGKLPDTVYALTGRHMLETLKTRRGILEKNALKYYRFISRGVDVPGTQKKELFAIERMPDGQLGVNIFKISKKGEIEQNLYSRVFDPAVTKEVNLYSLGGGDRFEIKGDHPNRIRVRLIGGNEPDTYIDSVTQRAGKRIGIYDLKNGKDTFLLGANEKFRLSGDPANIAYNREAFKYNKLMPMLAGGYNRDDGVLLGLALQYTHQGFRKEPFGAKHTFSASHALATRAYNFKYEGELTDVIGKADLLLFARARAPHNTTNFFGYGNETVFDKSGGQTISYYRARYNLYTAEALLKTKLSNHVNIGYGPHLHYYALDKDENNNRFITNFPLNKLDSAGVFKDKYYAGAKVALQIDTRNNTLVPSRGILWTTSLMGSRGLVTDGKQYLQLQTDLSMYMSFRIPANLVIVSRFGGGVNWGDYEFFQAVTLGGTQNLRGYRNYRFSGSSAVYNNTEIRLKLFDFTTYVLPGSVGLIAFNDIGRVWQQGETSHVWHDGFGGGLYFSPVNMLVITAAIGHSKEETMPYFTFGFKF</sequence>
<evidence type="ECO:0000256" key="4">
    <source>
        <dbReference type="ARBA" id="ARBA00023136"/>
    </source>
</evidence>